<reference evidence="2 3" key="1">
    <citation type="journal article" date="2012" name="Genome Biol.">
        <title>Genome and low-iron response of an oceanic diatom adapted to chronic iron limitation.</title>
        <authorList>
            <person name="Lommer M."/>
            <person name="Specht M."/>
            <person name="Roy A.S."/>
            <person name="Kraemer L."/>
            <person name="Andreson R."/>
            <person name="Gutowska M.A."/>
            <person name="Wolf J."/>
            <person name="Bergner S.V."/>
            <person name="Schilhabel M.B."/>
            <person name="Klostermeier U.C."/>
            <person name="Beiko R.G."/>
            <person name="Rosenstiel P."/>
            <person name="Hippler M."/>
            <person name="Laroche J."/>
        </authorList>
    </citation>
    <scope>NUCLEOTIDE SEQUENCE [LARGE SCALE GENOMIC DNA]</scope>
    <source>
        <strain evidence="2 3">CCMP1005</strain>
    </source>
</reference>
<feature type="region of interest" description="Disordered" evidence="1">
    <location>
        <begin position="125"/>
        <end position="179"/>
    </location>
</feature>
<organism evidence="2 3">
    <name type="scientific">Thalassiosira oceanica</name>
    <name type="common">Marine diatom</name>
    <dbReference type="NCBI Taxonomy" id="159749"/>
    <lineage>
        <taxon>Eukaryota</taxon>
        <taxon>Sar</taxon>
        <taxon>Stramenopiles</taxon>
        <taxon>Ochrophyta</taxon>
        <taxon>Bacillariophyta</taxon>
        <taxon>Coscinodiscophyceae</taxon>
        <taxon>Thalassiosirophycidae</taxon>
        <taxon>Thalassiosirales</taxon>
        <taxon>Thalassiosiraceae</taxon>
        <taxon>Thalassiosira</taxon>
    </lineage>
</organism>
<protein>
    <submittedName>
        <fullName evidence="2">Uncharacterized protein</fullName>
    </submittedName>
</protein>
<dbReference type="EMBL" id="AGNL01042144">
    <property type="protein sequence ID" value="EJK51146.1"/>
    <property type="molecule type" value="Genomic_DNA"/>
</dbReference>
<feature type="compositionally biased region" description="Basic and acidic residues" evidence="1">
    <location>
        <begin position="140"/>
        <end position="162"/>
    </location>
</feature>
<gene>
    <name evidence="2" type="ORF">THAOC_29710</name>
</gene>
<keyword evidence="3" id="KW-1185">Reference proteome</keyword>
<dbReference type="Proteomes" id="UP000266841">
    <property type="component" value="Unassembled WGS sequence"/>
</dbReference>
<accession>K0RQN0</accession>
<proteinExistence type="predicted"/>
<evidence type="ECO:0000313" key="3">
    <source>
        <dbReference type="Proteomes" id="UP000266841"/>
    </source>
</evidence>
<feature type="region of interest" description="Disordered" evidence="1">
    <location>
        <begin position="29"/>
        <end position="50"/>
    </location>
</feature>
<comment type="caution">
    <text evidence="2">The sequence shown here is derived from an EMBL/GenBank/DDBJ whole genome shotgun (WGS) entry which is preliminary data.</text>
</comment>
<sequence>MKQRPAGVIAKPARCPILNSIMGRLTAKGAVGPWNLGPETTEPASKRPGEFRKACFRRKFDSSLRQKVTFVGKTRPAGDLRSCRAAEASTRRQNRTKSSFPESSRRALQVPGNRRIQIDAARAVRAREESGATRQLPESSPRDVSLRRCLEGHPAHCGDVQKTDAAPGRGRSREELKHP</sequence>
<name>K0RQN0_THAOC</name>
<feature type="non-terminal residue" evidence="2">
    <location>
        <position position="179"/>
    </location>
</feature>
<evidence type="ECO:0000256" key="1">
    <source>
        <dbReference type="SAM" id="MobiDB-lite"/>
    </source>
</evidence>
<feature type="region of interest" description="Disordered" evidence="1">
    <location>
        <begin position="72"/>
        <end position="108"/>
    </location>
</feature>
<evidence type="ECO:0000313" key="2">
    <source>
        <dbReference type="EMBL" id="EJK51146.1"/>
    </source>
</evidence>
<dbReference type="AlphaFoldDB" id="K0RQN0"/>